<protein>
    <submittedName>
        <fullName evidence="3">Disease resistance protein RPV1-like</fullName>
    </submittedName>
</protein>
<dbReference type="Proteomes" id="UP000827889">
    <property type="component" value="Chromosome 3"/>
</dbReference>
<evidence type="ECO:0000313" key="2">
    <source>
        <dbReference type="Proteomes" id="UP000827889"/>
    </source>
</evidence>
<dbReference type="Gene3D" id="3.40.50.300">
    <property type="entry name" value="P-loop containing nucleotide triphosphate hydrolases"/>
    <property type="match status" value="1"/>
</dbReference>
<dbReference type="PANTHER" id="PTHR11017:SF570">
    <property type="entry name" value="DISEASE RESISTANCE PROTEIN (TIR-NBS CLASS)-RELATED"/>
    <property type="match status" value="1"/>
</dbReference>
<dbReference type="PRINTS" id="PR00364">
    <property type="entry name" value="DISEASERSIST"/>
</dbReference>
<feature type="domain" description="TIR" evidence="1">
    <location>
        <begin position="1"/>
        <end position="121"/>
    </location>
</feature>
<reference evidence="3" key="1">
    <citation type="submission" date="2025-08" db="UniProtKB">
        <authorList>
            <consortium name="RefSeq"/>
        </authorList>
    </citation>
    <scope>IDENTIFICATION</scope>
    <source>
        <tissue evidence="3">Leaf</tissue>
    </source>
</reference>
<dbReference type="Gene3D" id="3.80.10.10">
    <property type="entry name" value="Ribonuclease Inhibitor"/>
    <property type="match status" value="4"/>
</dbReference>
<dbReference type="InterPro" id="IPR044974">
    <property type="entry name" value="Disease_R_plants"/>
</dbReference>
<dbReference type="Pfam" id="PF23247">
    <property type="entry name" value="LRR_RPS2"/>
    <property type="match status" value="1"/>
</dbReference>
<sequence>MLEFGHIKTHEELRIREEIDSQLLQAIEQSNISIPIFSKGYADSPWCLKELVKMVESNNTRKHKIMPIFYDVAPSEKRFDAETINKWKAALNDVGALKGWNLHNNPNRGKGEFVKEVVNNVLTEFKSVYLEVSDCLVEVDNFVDEIMSMIGSHNHETKIIGILGIGGVGKTTLAKIAYNKLSNDFADCCFLSNIQEAKMTRLQNQLISDILKNKWTRIDNIMEGTKVVKESKHAFRRGYPLEQYISHSKRALNICGGLPLALEQRSWIKIRVDNQLWMHDWLRDIGRNSIQQGSGRKPEKQQWVWTQAQALEILEKIQMGGVVHGIGCIEAICLKLEKLSQYSLIKECLPSLLNVRFLQVDSEDFNGNTYSIPTPVGCFLYYHWSNLHETTFGPFILPELRWLSWHYLPTAFKLTHFSLRKLVILDFSRSRITEKWDGWSHIKLANDLKVLNLTECEKLRKTPDLSPHVNLERLILEGCKSLVHIDPSIGHLKRLVFLSLKDCFCLCKLPDEMGELESLRELLLDSTSIKEIPEWRKMKKLEILSLFSCLSLEKFSFVGCTASAAEPKSIENLNSLIELYILETRKIEKLPESIGSMKNLKVLKLKYCLIRKLPSAIGMMEKLEQLEAGDVVLEEIPDHIGKLQFLRILKLQPTRISALPQLPESLITLSFHSYSMKMLPDLSNLLSLRTLSLHLDRQPKDPPKLEEAPSGWWIGRLRMLEELDLASLDITSLSSDIVFLSQLKRLKLGCDNLQCLPRLPPNLSSLLIQRSSSLKTTGDLSYLKSLSDLTIRRCDQLTEIQGLEGLENLISLELDELPSSAELPDLTNLKKLKKIHLKYYRKLPEIRGIPKSLEMLEIGDCSKLQMLPDLSNLKKLKTIHLWDCDELFELRGVPESLQILEIGRASVGAAWGSDGIGASWDCQWRSERVFGSVWWSEVGGEVSWRRHKALVRSRAGEEAESGAKQRLSVAFLHCSKLRMAETTMGTAGGGPREVEGSGWQLVETGAAAVSCKQKQIRSSCSKGRTGQVDFSG</sequence>
<dbReference type="InterPro" id="IPR057135">
    <property type="entry name" value="At4g27190-like_LRR"/>
</dbReference>
<dbReference type="InterPro" id="IPR035897">
    <property type="entry name" value="Toll_tir_struct_dom_sf"/>
</dbReference>
<name>A0ABM3H4L5_9MYRT</name>
<dbReference type="InterPro" id="IPR002182">
    <property type="entry name" value="NB-ARC"/>
</dbReference>
<dbReference type="PROSITE" id="PS50104">
    <property type="entry name" value="TIR"/>
    <property type="match status" value="1"/>
</dbReference>
<dbReference type="GeneID" id="125314115"/>
<dbReference type="InterPro" id="IPR032675">
    <property type="entry name" value="LRR_dom_sf"/>
</dbReference>
<dbReference type="SUPFAM" id="SSF52058">
    <property type="entry name" value="L domain-like"/>
    <property type="match status" value="2"/>
</dbReference>
<dbReference type="Pfam" id="PF01582">
    <property type="entry name" value="TIR"/>
    <property type="match status" value="1"/>
</dbReference>
<dbReference type="InterPro" id="IPR027417">
    <property type="entry name" value="P-loop_NTPase"/>
</dbReference>
<dbReference type="SUPFAM" id="SSF52200">
    <property type="entry name" value="Toll/Interleukin receptor TIR domain"/>
    <property type="match status" value="1"/>
</dbReference>
<dbReference type="Pfam" id="PF00931">
    <property type="entry name" value="NB-ARC"/>
    <property type="match status" value="1"/>
</dbReference>
<organism evidence="2 3">
    <name type="scientific">Rhodamnia argentea</name>
    <dbReference type="NCBI Taxonomy" id="178133"/>
    <lineage>
        <taxon>Eukaryota</taxon>
        <taxon>Viridiplantae</taxon>
        <taxon>Streptophyta</taxon>
        <taxon>Embryophyta</taxon>
        <taxon>Tracheophyta</taxon>
        <taxon>Spermatophyta</taxon>
        <taxon>Magnoliopsida</taxon>
        <taxon>eudicotyledons</taxon>
        <taxon>Gunneridae</taxon>
        <taxon>Pentapetalae</taxon>
        <taxon>rosids</taxon>
        <taxon>malvids</taxon>
        <taxon>Myrtales</taxon>
        <taxon>Myrtaceae</taxon>
        <taxon>Myrtoideae</taxon>
        <taxon>Myrteae</taxon>
        <taxon>Australasian group</taxon>
        <taxon>Rhodamnia</taxon>
    </lineage>
</organism>
<dbReference type="PANTHER" id="PTHR11017">
    <property type="entry name" value="LEUCINE-RICH REPEAT-CONTAINING PROTEIN"/>
    <property type="match status" value="1"/>
</dbReference>
<accession>A0ABM3H4L5</accession>
<dbReference type="SUPFAM" id="SSF52540">
    <property type="entry name" value="P-loop containing nucleoside triphosphate hydrolases"/>
    <property type="match status" value="1"/>
</dbReference>
<evidence type="ECO:0000259" key="1">
    <source>
        <dbReference type="PROSITE" id="PS50104"/>
    </source>
</evidence>
<proteinExistence type="predicted"/>
<dbReference type="Gene3D" id="3.40.50.10140">
    <property type="entry name" value="Toll/interleukin-1 receptor homology (TIR) domain"/>
    <property type="match status" value="1"/>
</dbReference>
<evidence type="ECO:0000313" key="3">
    <source>
        <dbReference type="RefSeq" id="XP_048131547.1"/>
    </source>
</evidence>
<keyword evidence="2" id="KW-1185">Reference proteome</keyword>
<dbReference type="SMART" id="SM00255">
    <property type="entry name" value="TIR"/>
    <property type="match status" value="1"/>
</dbReference>
<gene>
    <name evidence="3" type="primary">LOC125314115</name>
</gene>
<dbReference type="InterPro" id="IPR000157">
    <property type="entry name" value="TIR_dom"/>
</dbReference>
<dbReference type="RefSeq" id="XP_048131547.1">
    <property type="nucleotide sequence ID" value="XM_048275590.1"/>
</dbReference>